<feature type="transmembrane region" description="Helical" evidence="8">
    <location>
        <begin position="91"/>
        <end position="116"/>
    </location>
</feature>
<feature type="transmembrane region" description="Helical" evidence="8">
    <location>
        <begin position="296"/>
        <end position="320"/>
    </location>
</feature>
<dbReference type="STRING" id="380248.SAMN05216251_120120"/>
<dbReference type="Gene3D" id="1.20.1250.20">
    <property type="entry name" value="MFS general substrate transporter like domains"/>
    <property type="match status" value="1"/>
</dbReference>
<dbReference type="EMBL" id="FONG01000020">
    <property type="protein sequence ID" value="SFF59516.1"/>
    <property type="molecule type" value="Genomic_DNA"/>
</dbReference>
<keyword evidence="4 8" id="KW-0812">Transmembrane</keyword>
<evidence type="ECO:0000313" key="11">
    <source>
        <dbReference type="Proteomes" id="UP000199323"/>
    </source>
</evidence>
<keyword evidence="5 8" id="KW-1133">Transmembrane helix</keyword>
<feature type="transmembrane region" description="Helical" evidence="8">
    <location>
        <begin position="187"/>
        <end position="212"/>
    </location>
</feature>
<dbReference type="Pfam" id="PF07690">
    <property type="entry name" value="MFS_1"/>
    <property type="match status" value="1"/>
</dbReference>
<feature type="transmembrane region" description="Helical" evidence="8">
    <location>
        <begin position="153"/>
        <end position="175"/>
    </location>
</feature>
<dbReference type="PANTHER" id="PTHR23517:SF13">
    <property type="entry name" value="MAJOR FACILITATOR SUPERFAMILY MFS_1"/>
    <property type="match status" value="1"/>
</dbReference>
<dbReference type="AlphaFoldDB" id="A0A1I2K3M4"/>
<feature type="transmembrane region" description="Helical" evidence="8">
    <location>
        <begin position="329"/>
        <end position="348"/>
    </location>
</feature>
<proteinExistence type="predicted"/>
<dbReference type="SUPFAM" id="SSF103473">
    <property type="entry name" value="MFS general substrate transporter"/>
    <property type="match status" value="1"/>
</dbReference>
<evidence type="ECO:0000256" key="1">
    <source>
        <dbReference type="ARBA" id="ARBA00004651"/>
    </source>
</evidence>
<feature type="domain" description="Major facilitator superfamily (MFS) profile" evidence="9">
    <location>
        <begin position="61"/>
        <end position="444"/>
    </location>
</feature>
<evidence type="ECO:0000256" key="6">
    <source>
        <dbReference type="ARBA" id="ARBA00023136"/>
    </source>
</evidence>
<feature type="region of interest" description="Disordered" evidence="7">
    <location>
        <begin position="1"/>
        <end position="50"/>
    </location>
</feature>
<sequence length="450" mass="45214">MTGAPTPQGKSTASPGAVSTDTATPDAPSPRSTPSPGPATSPAAPVDHGDVPARGRLSRSVAFGAIAAIFVLFMAASSAPSPLYVVYQHEWSFSASMLTTVFAVYVVGMIGALLVLGALSDHIGRRPVLLAAIALEAVAMVLFIAAGNVSVLLLARFVQGVATGAAMTTLGATLVDLNPPHAPHRAGVITGAAPTFGLGLGALGCGFLVQYGPHPTRLVYWLLLGGLVLAGILVAALPETVRGRPGAARSLQPRLGVAPRLRADLIALVPILVASWALGGLYLALGPSVAVGLFGLSSHVIGGLVVTLLCVPASVTAFALRGWPTERTLALGAALLVLGTAIGLTGVQEDSVTTAALGTAVAGVGFGAAGLASFGTLARIAEPAERGELFAVAFVISYLAFSIPAVIAGFATTDVGLHRTAVVYSSAVIAFGALALVAQRLRTGRARRAA</sequence>
<dbReference type="GO" id="GO:0022857">
    <property type="term" value="F:transmembrane transporter activity"/>
    <property type="evidence" value="ECO:0007669"/>
    <property type="project" value="InterPro"/>
</dbReference>
<organism evidence="10 11">
    <name type="scientific">Actinacidiphila alni</name>
    <dbReference type="NCBI Taxonomy" id="380248"/>
    <lineage>
        <taxon>Bacteria</taxon>
        <taxon>Bacillati</taxon>
        <taxon>Actinomycetota</taxon>
        <taxon>Actinomycetes</taxon>
        <taxon>Kitasatosporales</taxon>
        <taxon>Streptomycetaceae</taxon>
        <taxon>Actinacidiphila</taxon>
    </lineage>
</organism>
<evidence type="ECO:0000256" key="2">
    <source>
        <dbReference type="ARBA" id="ARBA00022448"/>
    </source>
</evidence>
<evidence type="ECO:0000256" key="8">
    <source>
        <dbReference type="SAM" id="Phobius"/>
    </source>
</evidence>
<feature type="transmembrane region" description="Helical" evidence="8">
    <location>
        <begin position="354"/>
        <end position="377"/>
    </location>
</feature>
<keyword evidence="3" id="KW-1003">Cell membrane</keyword>
<keyword evidence="2" id="KW-0813">Transport</keyword>
<evidence type="ECO:0000259" key="9">
    <source>
        <dbReference type="PROSITE" id="PS50850"/>
    </source>
</evidence>
<evidence type="ECO:0000256" key="5">
    <source>
        <dbReference type="ARBA" id="ARBA00022989"/>
    </source>
</evidence>
<dbReference type="InterPro" id="IPR036259">
    <property type="entry name" value="MFS_trans_sf"/>
</dbReference>
<feature type="compositionally biased region" description="Pro residues" evidence="7">
    <location>
        <begin position="27"/>
        <end position="39"/>
    </location>
</feature>
<feature type="transmembrane region" description="Helical" evidence="8">
    <location>
        <begin position="417"/>
        <end position="438"/>
    </location>
</feature>
<dbReference type="InterPro" id="IPR020846">
    <property type="entry name" value="MFS_dom"/>
</dbReference>
<reference evidence="10 11" key="1">
    <citation type="submission" date="2016-10" db="EMBL/GenBank/DDBJ databases">
        <authorList>
            <person name="de Groot N.N."/>
        </authorList>
    </citation>
    <scope>NUCLEOTIDE SEQUENCE [LARGE SCALE GENOMIC DNA]</scope>
    <source>
        <strain evidence="10 11">CGMCC 4.3510</strain>
    </source>
</reference>
<protein>
    <submittedName>
        <fullName evidence="10">Predicted arabinose efflux permease, MFS family</fullName>
    </submittedName>
</protein>
<evidence type="ECO:0000313" key="10">
    <source>
        <dbReference type="EMBL" id="SFF59516.1"/>
    </source>
</evidence>
<dbReference type="InterPro" id="IPR011701">
    <property type="entry name" value="MFS"/>
</dbReference>
<feature type="transmembrane region" description="Helical" evidence="8">
    <location>
        <begin position="128"/>
        <end position="147"/>
    </location>
</feature>
<evidence type="ECO:0000256" key="7">
    <source>
        <dbReference type="SAM" id="MobiDB-lite"/>
    </source>
</evidence>
<feature type="compositionally biased region" description="Polar residues" evidence="7">
    <location>
        <begin position="8"/>
        <end position="23"/>
    </location>
</feature>
<keyword evidence="6 8" id="KW-0472">Membrane</keyword>
<feature type="transmembrane region" description="Helical" evidence="8">
    <location>
        <begin position="389"/>
        <end position="411"/>
    </location>
</feature>
<feature type="transmembrane region" description="Helical" evidence="8">
    <location>
        <begin position="261"/>
        <end position="284"/>
    </location>
</feature>
<dbReference type="Proteomes" id="UP000199323">
    <property type="component" value="Unassembled WGS sequence"/>
</dbReference>
<dbReference type="InterPro" id="IPR050171">
    <property type="entry name" value="MFS_Transporters"/>
</dbReference>
<dbReference type="InterPro" id="IPR005829">
    <property type="entry name" value="Sugar_transporter_CS"/>
</dbReference>
<dbReference type="PANTHER" id="PTHR23517">
    <property type="entry name" value="RESISTANCE PROTEIN MDTM, PUTATIVE-RELATED-RELATED"/>
    <property type="match status" value="1"/>
</dbReference>
<evidence type="ECO:0000256" key="4">
    <source>
        <dbReference type="ARBA" id="ARBA00022692"/>
    </source>
</evidence>
<keyword evidence="11" id="KW-1185">Reference proteome</keyword>
<dbReference type="GO" id="GO:0005886">
    <property type="term" value="C:plasma membrane"/>
    <property type="evidence" value="ECO:0007669"/>
    <property type="project" value="UniProtKB-SubCell"/>
</dbReference>
<evidence type="ECO:0000256" key="3">
    <source>
        <dbReference type="ARBA" id="ARBA00022475"/>
    </source>
</evidence>
<name>A0A1I2K3M4_9ACTN</name>
<accession>A0A1I2K3M4</accession>
<dbReference type="PROSITE" id="PS50850">
    <property type="entry name" value="MFS"/>
    <property type="match status" value="1"/>
</dbReference>
<comment type="subcellular location">
    <subcellularLocation>
        <location evidence="1">Cell membrane</location>
        <topology evidence="1">Multi-pass membrane protein</topology>
    </subcellularLocation>
</comment>
<feature type="transmembrane region" description="Helical" evidence="8">
    <location>
        <begin position="218"/>
        <end position="241"/>
    </location>
</feature>
<gene>
    <name evidence="10" type="ORF">SAMN05216251_120120</name>
</gene>
<feature type="transmembrane region" description="Helical" evidence="8">
    <location>
        <begin position="61"/>
        <end position="79"/>
    </location>
</feature>
<dbReference type="PROSITE" id="PS00216">
    <property type="entry name" value="SUGAR_TRANSPORT_1"/>
    <property type="match status" value="1"/>
</dbReference>